<organism evidence="2 3">
    <name type="scientific">Streptomyces phaeofaciens</name>
    <dbReference type="NCBI Taxonomy" id="68254"/>
    <lineage>
        <taxon>Bacteria</taxon>
        <taxon>Bacillati</taxon>
        <taxon>Actinomycetota</taxon>
        <taxon>Actinomycetes</taxon>
        <taxon>Kitasatosporales</taxon>
        <taxon>Streptomycetaceae</taxon>
        <taxon>Streptomyces</taxon>
    </lineage>
</organism>
<dbReference type="Proteomes" id="UP000646776">
    <property type="component" value="Unassembled WGS sequence"/>
</dbReference>
<reference evidence="2" key="1">
    <citation type="journal article" date="2014" name="Int. J. Syst. Evol. Microbiol.">
        <title>Complete genome sequence of Corynebacterium casei LMG S-19264T (=DSM 44701T), isolated from a smear-ripened cheese.</title>
        <authorList>
            <consortium name="US DOE Joint Genome Institute (JGI-PGF)"/>
            <person name="Walter F."/>
            <person name="Albersmeier A."/>
            <person name="Kalinowski J."/>
            <person name="Ruckert C."/>
        </authorList>
    </citation>
    <scope>NUCLEOTIDE SEQUENCE</scope>
    <source>
        <strain evidence="2">JCM 4125</strain>
    </source>
</reference>
<protein>
    <submittedName>
        <fullName evidence="2">Uncharacterized protein</fullName>
    </submittedName>
</protein>
<proteinExistence type="predicted"/>
<accession>A0A918HNB9</accession>
<keyword evidence="3" id="KW-1185">Reference proteome</keyword>
<gene>
    <name evidence="2" type="ORF">GCM10010226_68140</name>
</gene>
<name>A0A918HNB9_9ACTN</name>
<evidence type="ECO:0000256" key="1">
    <source>
        <dbReference type="SAM" id="MobiDB-lite"/>
    </source>
</evidence>
<reference evidence="2" key="2">
    <citation type="submission" date="2020-09" db="EMBL/GenBank/DDBJ databases">
        <authorList>
            <person name="Sun Q."/>
            <person name="Ohkuma M."/>
        </authorList>
    </citation>
    <scope>NUCLEOTIDE SEQUENCE</scope>
    <source>
        <strain evidence="2">JCM 4125</strain>
    </source>
</reference>
<dbReference type="EMBL" id="BMSA01000025">
    <property type="protein sequence ID" value="GGT80042.1"/>
    <property type="molecule type" value="Genomic_DNA"/>
</dbReference>
<comment type="caution">
    <text evidence="2">The sequence shown here is derived from an EMBL/GenBank/DDBJ whole genome shotgun (WGS) entry which is preliminary data.</text>
</comment>
<feature type="compositionally biased region" description="Polar residues" evidence="1">
    <location>
        <begin position="72"/>
        <end position="82"/>
    </location>
</feature>
<evidence type="ECO:0000313" key="2">
    <source>
        <dbReference type="EMBL" id="GGT80042.1"/>
    </source>
</evidence>
<feature type="region of interest" description="Disordered" evidence="1">
    <location>
        <begin position="54"/>
        <end position="82"/>
    </location>
</feature>
<dbReference type="AlphaFoldDB" id="A0A918HNB9"/>
<sequence length="82" mass="8509">MKGSATPKGTSRMCEARVKAINWRDGRSWAGVSVARCTAVLSIGASVIFTRLGGERRDRTTAAEAAPGPDQGSRSAAVTPSC</sequence>
<evidence type="ECO:0000313" key="3">
    <source>
        <dbReference type="Proteomes" id="UP000646776"/>
    </source>
</evidence>